<dbReference type="InterPro" id="IPR017850">
    <property type="entry name" value="Alkaline_phosphatase_core_sf"/>
</dbReference>
<evidence type="ECO:0008006" key="3">
    <source>
        <dbReference type="Google" id="ProtNLM"/>
    </source>
</evidence>
<organism evidence="1 2">
    <name type="scientific">Stieleria marina</name>
    <dbReference type="NCBI Taxonomy" id="1930275"/>
    <lineage>
        <taxon>Bacteria</taxon>
        <taxon>Pseudomonadati</taxon>
        <taxon>Planctomycetota</taxon>
        <taxon>Planctomycetia</taxon>
        <taxon>Pirellulales</taxon>
        <taxon>Pirellulaceae</taxon>
        <taxon>Stieleria</taxon>
    </lineage>
</organism>
<dbReference type="Pfam" id="PF07394">
    <property type="entry name" value="DUF1501"/>
    <property type="match status" value="1"/>
</dbReference>
<dbReference type="SUPFAM" id="SSF53649">
    <property type="entry name" value="Alkaline phosphatase-like"/>
    <property type="match status" value="1"/>
</dbReference>
<dbReference type="PANTHER" id="PTHR43737">
    <property type="entry name" value="BLL7424 PROTEIN"/>
    <property type="match status" value="1"/>
</dbReference>
<keyword evidence="2" id="KW-1185">Reference proteome</keyword>
<accession>A0A517NRL2</accession>
<reference evidence="1 2" key="1">
    <citation type="submission" date="2019-02" db="EMBL/GenBank/DDBJ databases">
        <title>Deep-cultivation of Planctomycetes and their phenomic and genomic characterization uncovers novel biology.</title>
        <authorList>
            <person name="Wiegand S."/>
            <person name="Jogler M."/>
            <person name="Boedeker C."/>
            <person name="Pinto D."/>
            <person name="Vollmers J."/>
            <person name="Rivas-Marin E."/>
            <person name="Kohn T."/>
            <person name="Peeters S.H."/>
            <person name="Heuer A."/>
            <person name="Rast P."/>
            <person name="Oberbeckmann S."/>
            <person name="Bunk B."/>
            <person name="Jeske O."/>
            <person name="Meyerdierks A."/>
            <person name="Storesund J.E."/>
            <person name="Kallscheuer N."/>
            <person name="Luecker S."/>
            <person name="Lage O.M."/>
            <person name="Pohl T."/>
            <person name="Merkel B.J."/>
            <person name="Hornburger P."/>
            <person name="Mueller R.-W."/>
            <person name="Bruemmer F."/>
            <person name="Labrenz M."/>
            <person name="Spormann A.M."/>
            <person name="Op den Camp H."/>
            <person name="Overmann J."/>
            <person name="Amann R."/>
            <person name="Jetten M.S.M."/>
            <person name="Mascher T."/>
            <person name="Medema M.H."/>
            <person name="Devos D.P."/>
            <person name="Kaster A.-K."/>
            <person name="Ovreas L."/>
            <person name="Rohde M."/>
            <person name="Galperin M.Y."/>
            <person name="Jogler C."/>
        </authorList>
    </citation>
    <scope>NUCLEOTIDE SEQUENCE [LARGE SCALE GENOMIC DNA]</scope>
    <source>
        <strain evidence="1 2">K23_9</strain>
    </source>
</reference>
<dbReference type="InterPro" id="IPR010869">
    <property type="entry name" value="DUF1501"/>
</dbReference>
<evidence type="ECO:0000313" key="2">
    <source>
        <dbReference type="Proteomes" id="UP000319817"/>
    </source>
</evidence>
<dbReference type="Gene3D" id="3.40.720.10">
    <property type="entry name" value="Alkaline Phosphatase, subunit A"/>
    <property type="match status" value="1"/>
</dbReference>
<protein>
    <recommendedName>
        <fullName evidence="3">Sulfatase</fullName>
    </recommendedName>
</protein>
<sequence length="459" mass="51544">MNRRDLLRLCGTGLGSIALSDMLGREAAHGAVPTHFPPRAKYVIHLFMNGGPSHVDTFDYKPELQKFDGKTAPTKNLKTERPTGNVMGSPFKFQQYGESGFHVSELFSKTAAHIDDLCLIHSMRADVPNHEPSLMLMNTGESRLVRPSVGSWLTYGLGTENDNLPGFVTMCPGGYPIKESQNWQNGFLPGKYQATYIDSSHERVEKLIDNIRPTAVGPVDQRQQLDLLNKINQQHLKQRPHDPRLESRIESFELAYRMQSEAAEAFDVSRETEETLRLYGDGDFARQTLISRRLVERGVRYVQLYTGAGQPWDNHDDLATGHAKLAKKVDQPIAALLSDLKRLGLFDETLVIWGGEFGRTPVVEMPKKGSNQGKMNGRDHNHWGFTMWMAGGGTKGGQKIGATDEIGFQAVEDRVHVHDLHATILRLMGFDHERLTYRYAGRDFRLTDVHGRVVDKVLA</sequence>
<name>A0A517NRL2_9BACT</name>
<dbReference type="AlphaFoldDB" id="A0A517NRL2"/>
<dbReference type="EMBL" id="CP036526">
    <property type="protein sequence ID" value="QDT09762.1"/>
    <property type="molecule type" value="Genomic_DNA"/>
</dbReference>
<dbReference type="Proteomes" id="UP000319817">
    <property type="component" value="Chromosome"/>
</dbReference>
<evidence type="ECO:0000313" key="1">
    <source>
        <dbReference type="EMBL" id="QDT09762.1"/>
    </source>
</evidence>
<dbReference type="PANTHER" id="PTHR43737:SF1">
    <property type="entry name" value="DUF1501 DOMAIN-CONTAINING PROTEIN"/>
    <property type="match status" value="1"/>
</dbReference>
<gene>
    <name evidence="1" type="ORF">K239x_17130</name>
</gene>
<proteinExistence type="predicted"/>